<dbReference type="InterPro" id="IPR032466">
    <property type="entry name" value="Metal_Hydrolase"/>
</dbReference>
<evidence type="ECO:0000313" key="4">
    <source>
        <dbReference type="Proteomes" id="UP001310594"/>
    </source>
</evidence>
<evidence type="ECO:0000256" key="1">
    <source>
        <dbReference type="SAM" id="SignalP"/>
    </source>
</evidence>
<dbReference type="EMBL" id="JAVRQU010000005">
    <property type="protein sequence ID" value="KAK5702752.1"/>
    <property type="molecule type" value="Genomic_DNA"/>
</dbReference>
<evidence type="ECO:0000259" key="2">
    <source>
        <dbReference type="Pfam" id="PF04909"/>
    </source>
</evidence>
<gene>
    <name evidence="3" type="ORF">LTR97_003698</name>
</gene>
<dbReference type="PANTHER" id="PTHR35563:SF2">
    <property type="entry name" value="BARREL METAL-DEPENDENT HYDROLASE, PUTATIVE (AFU_ORTHOLOGUE AFUA_1G16240)-RELATED"/>
    <property type="match status" value="1"/>
</dbReference>
<organism evidence="3 4">
    <name type="scientific">Elasticomyces elasticus</name>
    <dbReference type="NCBI Taxonomy" id="574655"/>
    <lineage>
        <taxon>Eukaryota</taxon>
        <taxon>Fungi</taxon>
        <taxon>Dikarya</taxon>
        <taxon>Ascomycota</taxon>
        <taxon>Pezizomycotina</taxon>
        <taxon>Dothideomycetes</taxon>
        <taxon>Dothideomycetidae</taxon>
        <taxon>Mycosphaerellales</taxon>
        <taxon>Teratosphaeriaceae</taxon>
        <taxon>Elasticomyces</taxon>
    </lineage>
</organism>
<dbReference type="InterPro" id="IPR052358">
    <property type="entry name" value="Aro_Compnd_Degr_Hydrolases"/>
</dbReference>
<comment type="caution">
    <text evidence="3">The sequence shown here is derived from an EMBL/GenBank/DDBJ whole genome shotgun (WGS) entry which is preliminary data.</text>
</comment>
<reference evidence="3" key="1">
    <citation type="submission" date="2023-08" db="EMBL/GenBank/DDBJ databases">
        <title>Black Yeasts Isolated from many extreme environments.</title>
        <authorList>
            <person name="Coleine C."/>
            <person name="Stajich J.E."/>
            <person name="Selbmann L."/>
        </authorList>
    </citation>
    <scope>NUCLEOTIDE SEQUENCE</scope>
    <source>
        <strain evidence="3">CCFEE 5810</strain>
    </source>
</reference>
<proteinExistence type="predicted"/>
<dbReference type="Gene3D" id="3.20.20.140">
    <property type="entry name" value="Metal-dependent hydrolases"/>
    <property type="match status" value="1"/>
</dbReference>
<dbReference type="PANTHER" id="PTHR35563">
    <property type="entry name" value="BARREL METAL-DEPENDENT HYDROLASE, PUTATIVE (AFU_ORTHOLOGUE AFUA_1G16240)-RELATED"/>
    <property type="match status" value="1"/>
</dbReference>
<dbReference type="SUPFAM" id="SSF51556">
    <property type="entry name" value="Metallo-dependent hydrolases"/>
    <property type="match status" value="1"/>
</dbReference>
<feature type="chain" id="PRO_5042981912" description="Amidohydrolase-related domain-containing protein" evidence="1">
    <location>
        <begin position="34"/>
        <end position="334"/>
    </location>
</feature>
<protein>
    <recommendedName>
        <fullName evidence="2">Amidohydrolase-related domain-containing protein</fullName>
    </recommendedName>
</protein>
<keyword evidence="1" id="KW-0732">Signal</keyword>
<dbReference type="Pfam" id="PF04909">
    <property type="entry name" value="Amidohydro_2"/>
    <property type="match status" value="1"/>
</dbReference>
<dbReference type="GO" id="GO:0016787">
    <property type="term" value="F:hydrolase activity"/>
    <property type="evidence" value="ECO:0007669"/>
    <property type="project" value="InterPro"/>
</dbReference>
<feature type="signal peptide" evidence="1">
    <location>
        <begin position="1"/>
        <end position="33"/>
    </location>
</feature>
<dbReference type="Proteomes" id="UP001310594">
    <property type="component" value="Unassembled WGS sequence"/>
</dbReference>
<accession>A0AAN7ZPB5</accession>
<name>A0AAN7ZPB5_9PEZI</name>
<evidence type="ECO:0000313" key="3">
    <source>
        <dbReference type="EMBL" id="KAK5702752.1"/>
    </source>
</evidence>
<dbReference type="InterPro" id="IPR006680">
    <property type="entry name" value="Amidohydro-rel"/>
</dbReference>
<dbReference type="AlphaFoldDB" id="A0AAN7ZPB5"/>
<sequence>MVQLGRPFTPAMSLLQNMLVLFTLSRQLHTSQAARLPDRQLPPRPTKHQRTLAERLPEDTWDSHMHVIDPARFPLSPDAAYVPQRHDLFDAVSFESSVSMKNIVMVQPSIYATDNSALLDGLKGLGPDRSRGVVQFDLPINSSKLQAWDALGVRGVRLNVQSTGAAVNVAEFAALMRQYAVAIKPFGWVLQAYIPMYLLDPLAPTIRELGVDFVVDHFGQPAQPINTTMSTIDPYAIQGFGSLISLLEGGNTWVKFSAPYRVNLTTDWLDAVAKEVLNVRSDRVVFATDWPHTRFEGLDIRPFIERCLDWAEEANCVEKVFSTNAKSLWRVEEE</sequence>
<feature type="domain" description="Amidohydrolase-related" evidence="2">
    <location>
        <begin position="61"/>
        <end position="330"/>
    </location>
</feature>